<keyword evidence="1" id="KW-1133">Transmembrane helix</keyword>
<dbReference type="VEuPathDB" id="FungiDB:I7I53_05216"/>
<proteinExistence type="predicted"/>
<evidence type="ECO:0000313" key="2">
    <source>
        <dbReference type="EMBL" id="QSS56876.1"/>
    </source>
</evidence>
<name>A0A8A1LS45_AJEC8</name>
<feature type="transmembrane region" description="Helical" evidence="1">
    <location>
        <begin position="48"/>
        <end position="77"/>
    </location>
</feature>
<keyword evidence="1" id="KW-0472">Membrane</keyword>
<gene>
    <name evidence="2" type="ORF">I7I53_05216</name>
</gene>
<sequence length="93" mass="10653">MDFNNDFQSFTVDITSRSSTLAERNGTEEKVGQQSVFHMKGVWWFDSLRSICSACTCCWVSGLIFISFLGFCLPLFYNCTRSNMVCGVMLHWI</sequence>
<keyword evidence="1" id="KW-0812">Transmembrane</keyword>
<dbReference type="EMBL" id="CP069106">
    <property type="protein sequence ID" value="QSS56876.1"/>
    <property type="molecule type" value="Genomic_DNA"/>
</dbReference>
<organism evidence="2 3">
    <name type="scientific">Ajellomyces capsulatus (strain H88)</name>
    <name type="common">Darling's disease fungus</name>
    <name type="synonym">Histoplasma capsulatum</name>
    <dbReference type="NCBI Taxonomy" id="544711"/>
    <lineage>
        <taxon>Eukaryota</taxon>
        <taxon>Fungi</taxon>
        <taxon>Dikarya</taxon>
        <taxon>Ascomycota</taxon>
        <taxon>Pezizomycotina</taxon>
        <taxon>Eurotiomycetes</taxon>
        <taxon>Eurotiomycetidae</taxon>
        <taxon>Onygenales</taxon>
        <taxon>Ajellomycetaceae</taxon>
        <taxon>Histoplasma</taxon>
    </lineage>
</organism>
<evidence type="ECO:0000313" key="3">
    <source>
        <dbReference type="Proteomes" id="UP000663419"/>
    </source>
</evidence>
<protein>
    <submittedName>
        <fullName evidence="2">Uncharacterized protein</fullName>
    </submittedName>
</protein>
<reference evidence="2" key="1">
    <citation type="submission" date="2021-01" db="EMBL/GenBank/DDBJ databases">
        <title>Chromosome-level genome assembly of a human fungal pathogen reveals clustering of transcriptionally co-regulated genes.</title>
        <authorList>
            <person name="Voorhies M."/>
            <person name="Cohen S."/>
            <person name="Shea T.P."/>
            <person name="Petrus S."/>
            <person name="Munoz J.F."/>
            <person name="Poplawski S."/>
            <person name="Goldman W.E."/>
            <person name="Michael T."/>
            <person name="Cuomo C.A."/>
            <person name="Sil A."/>
            <person name="Beyhan S."/>
        </authorList>
    </citation>
    <scope>NUCLEOTIDE SEQUENCE</scope>
    <source>
        <strain evidence="2">H88</strain>
    </source>
</reference>
<accession>A0A8A1LS45</accession>
<dbReference type="Proteomes" id="UP000663419">
    <property type="component" value="Chromosome 5"/>
</dbReference>
<dbReference type="AlphaFoldDB" id="A0A8A1LS45"/>
<evidence type="ECO:0000256" key="1">
    <source>
        <dbReference type="SAM" id="Phobius"/>
    </source>
</evidence>